<keyword evidence="3 4" id="KW-0539">Nucleus</keyword>
<evidence type="ECO:0000256" key="1">
    <source>
        <dbReference type="ARBA" id="ARBA00004604"/>
    </source>
</evidence>
<dbReference type="GO" id="GO:0000463">
    <property type="term" value="P:maturation of LSU-rRNA from tricistronic rRNA transcript (SSU-rRNA, 5.8S rRNA, LSU-rRNA)"/>
    <property type="evidence" value="ECO:0007669"/>
    <property type="project" value="TreeGrafter"/>
</dbReference>
<comment type="subcellular location">
    <subcellularLocation>
        <location evidence="1 4">Nucleus</location>
        <location evidence="1 4">Nucleolus</location>
    </subcellularLocation>
</comment>
<evidence type="ECO:0000256" key="4">
    <source>
        <dbReference type="RuleBase" id="RU367086"/>
    </source>
</evidence>
<evidence type="ECO:0000259" key="5">
    <source>
        <dbReference type="PROSITE" id="PS50833"/>
    </source>
</evidence>
<dbReference type="eggNOG" id="KOG3031">
    <property type="taxonomic scope" value="Eukaryota"/>
</dbReference>
<organism evidence="6 7">
    <name type="scientific">Thecamonas trahens ATCC 50062</name>
    <dbReference type="NCBI Taxonomy" id="461836"/>
    <lineage>
        <taxon>Eukaryota</taxon>
        <taxon>Apusozoa</taxon>
        <taxon>Apusomonadida</taxon>
        <taxon>Apusomonadidae</taxon>
        <taxon>Thecamonas</taxon>
    </lineage>
</organism>
<dbReference type="GO" id="GO:0019843">
    <property type="term" value="F:rRNA binding"/>
    <property type="evidence" value="ECO:0007669"/>
    <property type="project" value="UniProtKB-UniRule"/>
</dbReference>
<dbReference type="InterPro" id="IPR007109">
    <property type="entry name" value="Brix"/>
</dbReference>
<dbReference type="AlphaFoldDB" id="A0A0L0DI21"/>
<name>A0A0L0DI21_THETB</name>
<evidence type="ECO:0000256" key="3">
    <source>
        <dbReference type="ARBA" id="ARBA00023242"/>
    </source>
</evidence>
<evidence type="ECO:0000256" key="2">
    <source>
        <dbReference type="ARBA" id="ARBA00010782"/>
    </source>
</evidence>
<evidence type="ECO:0000313" key="7">
    <source>
        <dbReference type="Proteomes" id="UP000054408"/>
    </source>
</evidence>
<dbReference type="Proteomes" id="UP000054408">
    <property type="component" value="Unassembled WGS sequence"/>
</dbReference>
<evidence type="ECO:0000313" key="6">
    <source>
        <dbReference type="EMBL" id="KNC51751.1"/>
    </source>
</evidence>
<dbReference type="RefSeq" id="XP_013755879.1">
    <property type="nucleotide sequence ID" value="XM_013900425.1"/>
</dbReference>
<protein>
    <recommendedName>
        <fullName evidence="4">Ribosome production factor 2 homolog</fullName>
    </recommendedName>
    <alternativeName>
        <fullName evidence="4">Ribosome biogenesis protein RPF2 homolog</fullName>
    </alternativeName>
</protein>
<dbReference type="PROSITE" id="PS50833">
    <property type="entry name" value="BRIX"/>
    <property type="match status" value="1"/>
</dbReference>
<dbReference type="PANTHER" id="PTHR12728:SF0">
    <property type="entry name" value="RIBOSOME PRODUCTION FACTOR 2 HOMOLOG"/>
    <property type="match status" value="1"/>
</dbReference>
<dbReference type="STRING" id="461836.A0A0L0DI21"/>
<dbReference type="GO" id="GO:0005730">
    <property type="term" value="C:nucleolus"/>
    <property type="evidence" value="ECO:0007669"/>
    <property type="project" value="UniProtKB-SubCell"/>
</dbReference>
<dbReference type="Pfam" id="PF04427">
    <property type="entry name" value="Brix"/>
    <property type="match status" value="1"/>
</dbReference>
<comment type="similarity">
    <text evidence="2 4">Belongs to the RPF2 family.</text>
</comment>
<dbReference type="InterPro" id="IPR039770">
    <property type="entry name" value="Rpf2"/>
</dbReference>
<sequence length="324" mass="36176">MSSRRPNRPKTQRGKRALKAREAKIVEDSKKALLLKGPKCSAGVTQLLRELHAMRRPLSVLFNRNNSVRPFEDEESITYLTGKNEAALFALGTSTKHKKNRLIMGRTFENQVLDMIEFEVVNFTSMSEFKGKAKSSVGSKPLVLFQGERFETDDVFVATKSLLMEFFLGNTELTELDLAGVEHVVIVSAMPGDFIHIGHYAIELKKSGSRLPRVELVEIGPEFDLVMHRTHFADAALMKDAMFVPKDLRPKKVKNVSRDAFGSVVGNIHMSRQDLTEVNTRKVKGLRRSRDKALAAQAIAEAAAEVELEDGGDAGPARKRSRRS</sequence>
<reference evidence="6 7" key="1">
    <citation type="submission" date="2010-05" db="EMBL/GenBank/DDBJ databases">
        <title>The Genome Sequence of Thecamonas trahens ATCC 50062.</title>
        <authorList>
            <consortium name="The Broad Institute Genome Sequencing Platform"/>
            <person name="Russ C."/>
            <person name="Cuomo C."/>
            <person name="Shea T."/>
            <person name="Young S.K."/>
            <person name="Zeng Q."/>
            <person name="Koehrsen M."/>
            <person name="Haas B."/>
            <person name="Borodovsky M."/>
            <person name="Guigo R."/>
            <person name="Alvarado L."/>
            <person name="Berlin A."/>
            <person name="Bochicchio J."/>
            <person name="Borenstein D."/>
            <person name="Chapman S."/>
            <person name="Chen Z."/>
            <person name="Freedman E."/>
            <person name="Gellesch M."/>
            <person name="Goldberg J."/>
            <person name="Griggs A."/>
            <person name="Gujja S."/>
            <person name="Heilman E."/>
            <person name="Heiman D."/>
            <person name="Hepburn T."/>
            <person name="Howarth C."/>
            <person name="Jen D."/>
            <person name="Larson L."/>
            <person name="Mehta T."/>
            <person name="Park D."/>
            <person name="Pearson M."/>
            <person name="Roberts A."/>
            <person name="Saif S."/>
            <person name="Shenoy N."/>
            <person name="Sisk P."/>
            <person name="Stolte C."/>
            <person name="Sykes S."/>
            <person name="Thomson T."/>
            <person name="Walk T."/>
            <person name="White J."/>
            <person name="Yandava C."/>
            <person name="Burger G."/>
            <person name="Gray M.W."/>
            <person name="Holland P.W.H."/>
            <person name="King N."/>
            <person name="Lang F.B.F."/>
            <person name="Roger A.J."/>
            <person name="Ruiz-Trillo I."/>
            <person name="Lander E."/>
            <person name="Nusbaum C."/>
        </authorList>
    </citation>
    <scope>NUCLEOTIDE SEQUENCE [LARGE SCALE GENOMIC DNA]</scope>
    <source>
        <strain evidence="6 7">ATCC 50062</strain>
    </source>
</reference>
<dbReference type="GO" id="GO:0000027">
    <property type="term" value="P:ribosomal large subunit assembly"/>
    <property type="evidence" value="ECO:0007669"/>
    <property type="project" value="InterPro"/>
</dbReference>
<proteinExistence type="inferred from homology"/>
<gene>
    <name evidence="6" type="ORF">AMSG_07820</name>
</gene>
<accession>A0A0L0DI21</accession>
<keyword evidence="7" id="KW-1185">Reference proteome</keyword>
<feature type="domain" description="Brix" evidence="5">
    <location>
        <begin position="30"/>
        <end position="236"/>
    </location>
</feature>
<dbReference type="PANTHER" id="PTHR12728">
    <property type="entry name" value="BRIX DOMAIN CONTAINING PROTEIN"/>
    <property type="match status" value="1"/>
</dbReference>
<dbReference type="GeneID" id="25566662"/>
<dbReference type="OMA" id="VGLKPMF"/>
<dbReference type="EMBL" id="GL349469">
    <property type="protein sequence ID" value="KNC51751.1"/>
    <property type="molecule type" value="Genomic_DNA"/>
</dbReference>
<dbReference type="SMART" id="SM00879">
    <property type="entry name" value="Brix"/>
    <property type="match status" value="1"/>
</dbReference>
<dbReference type="OrthoDB" id="407658at2759"/>